<feature type="transmembrane region" description="Helical" evidence="1">
    <location>
        <begin position="307"/>
        <end position="328"/>
    </location>
</feature>
<dbReference type="InterPro" id="IPR050879">
    <property type="entry name" value="Acyltransferase_3"/>
</dbReference>
<dbReference type="GO" id="GO:0016746">
    <property type="term" value="F:acyltransferase activity"/>
    <property type="evidence" value="ECO:0007669"/>
    <property type="project" value="UniProtKB-KW"/>
</dbReference>
<feature type="domain" description="Acyltransferase 3" evidence="2">
    <location>
        <begin position="5"/>
        <end position="308"/>
    </location>
</feature>
<feature type="transmembrane region" description="Helical" evidence="1">
    <location>
        <begin position="73"/>
        <end position="92"/>
    </location>
</feature>
<sequence length="357" mass="40062">MRYTAALDGIRGIAIVTVCLAHYGVPILQRGGFGVDVFFTLSGFLITSILLGEYSRRGDIGFRNFYIRRLLRLFPALFCLLIVYGTLVTLFGKNLSRHFGDIALVFFYVANWAGAAGLNRPGELGHTWSLSVEEQFYFLWPVILYAVVKRWGGKGLLAASLTLTLLSMSETFFMSTSAPWWRLYYGFDTRAFTLLFGCCLAIAFHFWNDRVVLPKSLEKILPLLSFGGIALFMLRRDAFTADPGFFSGPIFIIPVLTCGLIYLAVKPGFNFSKSILSTKPLVYFGKRSYGLYLWHYWILNVVNPRNIIVLLTCAAASLVVTELSFRFIEMPFLSLKHRLAKDEAPAPAESLTEPVAA</sequence>
<keyword evidence="1" id="KW-1133">Transmembrane helix</keyword>
<dbReference type="RefSeq" id="WP_217287225.1">
    <property type="nucleotide sequence ID" value="NZ_CP077683.1"/>
</dbReference>
<dbReference type="EMBL" id="CP077683">
    <property type="protein sequence ID" value="QXE90597.1"/>
    <property type="molecule type" value="Genomic_DNA"/>
</dbReference>
<keyword evidence="1" id="KW-0812">Transmembrane</keyword>
<name>A0ABX8LIK3_9BACT</name>
<evidence type="ECO:0000313" key="4">
    <source>
        <dbReference type="Proteomes" id="UP000683559"/>
    </source>
</evidence>
<evidence type="ECO:0000259" key="2">
    <source>
        <dbReference type="Pfam" id="PF01757"/>
    </source>
</evidence>
<dbReference type="InterPro" id="IPR002656">
    <property type="entry name" value="Acyl_transf_3_dom"/>
</dbReference>
<feature type="transmembrane region" description="Helical" evidence="1">
    <location>
        <begin position="154"/>
        <end position="175"/>
    </location>
</feature>
<dbReference type="PANTHER" id="PTHR23028">
    <property type="entry name" value="ACETYLTRANSFERASE"/>
    <property type="match status" value="1"/>
</dbReference>
<evidence type="ECO:0000256" key="1">
    <source>
        <dbReference type="SAM" id="Phobius"/>
    </source>
</evidence>
<accession>A0ABX8LIK3</accession>
<proteinExistence type="predicted"/>
<evidence type="ECO:0000313" key="3">
    <source>
        <dbReference type="EMBL" id="QXE90597.1"/>
    </source>
</evidence>
<protein>
    <submittedName>
        <fullName evidence="3">Acyltransferase</fullName>
    </submittedName>
</protein>
<feature type="transmembrane region" description="Helical" evidence="1">
    <location>
        <begin position="187"/>
        <end position="207"/>
    </location>
</feature>
<organism evidence="3 4">
    <name type="scientific">Geomonas subterranea</name>
    <dbReference type="NCBI Taxonomy" id="2847989"/>
    <lineage>
        <taxon>Bacteria</taxon>
        <taxon>Pseudomonadati</taxon>
        <taxon>Thermodesulfobacteriota</taxon>
        <taxon>Desulfuromonadia</taxon>
        <taxon>Geobacterales</taxon>
        <taxon>Geobacteraceae</taxon>
        <taxon>Geomonas</taxon>
    </lineage>
</organism>
<feature type="transmembrane region" description="Helical" evidence="1">
    <location>
        <begin position="7"/>
        <end position="25"/>
    </location>
</feature>
<gene>
    <name evidence="3" type="ORF">KP001_19705</name>
</gene>
<feature type="transmembrane region" description="Helical" evidence="1">
    <location>
        <begin position="98"/>
        <end position="118"/>
    </location>
</feature>
<keyword evidence="3" id="KW-0808">Transferase</keyword>
<reference evidence="3 4" key="1">
    <citation type="submission" date="2021-06" db="EMBL/GenBank/DDBJ databases">
        <title>Gemonas diversity in paddy soil.</title>
        <authorList>
            <person name="Liu G."/>
        </authorList>
    </citation>
    <scope>NUCLEOTIDE SEQUENCE [LARGE SCALE GENOMIC DNA]</scope>
    <source>
        <strain evidence="3 4">RG2</strain>
    </source>
</reference>
<feature type="transmembrane region" description="Helical" evidence="1">
    <location>
        <begin position="31"/>
        <end position="52"/>
    </location>
</feature>
<feature type="transmembrane region" description="Helical" evidence="1">
    <location>
        <begin position="246"/>
        <end position="265"/>
    </location>
</feature>
<keyword evidence="4" id="KW-1185">Reference proteome</keyword>
<dbReference type="Pfam" id="PF01757">
    <property type="entry name" value="Acyl_transf_3"/>
    <property type="match status" value="1"/>
</dbReference>
<dbReference type="PANTHER" id="PTHR23028:SF53">
    <property type="entry name" value="ACYL_TRANSF_3 DOMAIN-CONTAINING PROTEIN"/>
    <property type="match status" value="1"/>
</dbReference>
<keyword evidence="1" id="KW-0472">Membrane</keyword>
<dbReference type="Proteomes" id="UP000683559">
    <property type="component" value="Chromosome"/>
</dbReference>
<keyword evidence="3" id="KW-0012">Acyltransferase</keyword>